<dbReference type="EMBL" id="HBFR01018776">
    <property type="protein sequence ID" value="CAD8886467.1"/>
    <property type="molecule type" value="Transcribed_RNA"/>
</dbReference>
<proteinExistence type="predicted"/>
<accession>A0A7S1FS09</accession>
<name>A0A7S1FS09_9STRA</name>
<evidence type="ECO:0000313" key="1">
    <source>
        <dbReference type="EMBL" id="CAD8886467.1"/>
    </source>
</evidence>
<gene>
    <name evidence="1" type="ORF">CHYS00102_LOCUS13665</name>
</gene>
<dbReference type="AlphaFoldDB" id="A0A7S1FS09"/>
<reference evidence="1" key="1">
    <citation type="submission" date="2021-01" db="EMBL/GenBank/DDBJ databases">
        <authorList>
            <person name="Corre E."/>
            <person name="Pelletier E."/>
            <person name="Niang G."/>
            <person name="Scheremetjew M."/>
            <person name="Finn R."/>
            <person name="Kale V."/>
            <person name="Holt S."/>
            <person name="Cochrane G."/>
            <person name="Meng A."/>
            <person name="Brown T."/>
            <person name="Cohen L."/>
        </authorList>
    </citation>
    <scope>NUCLEOTIDE SEQUENCE</scope>
    <source>
        <strain evidence="1">308</strain>
    </source>
</reference>
<organism evidence="1">
    <name type="scientific">Corethron hystrix</name>
    <dbReference type="NCBI Taxonomy" id="216773"/>
    <lineage>
        <taxon>Eukaryota</taxon>
        <taxon>Sar</taxon>
        <taxon>Stramenopiles</taxon>
        <taxon>Ochrophyta</taxon>
        <taxon>Bacillariophyta</taxon>
        <taxon>Coscinodiscophyceae</taxon>
        <taxon>Corethrophycidae</taxon>
        <taxon>Corethrales</taxon>
        <taxon>Corethraceae</taxon>
        <taxon>Corethron</taxon>
    </lineage>
</organism>
<sequence>MFIYRLTISQHFLTAITPLKDSFGSVSSDGYQETTEVLCGENSILNERKKKLVHKDILTDKRKKILMNLKLLERIQKEKERESEAYFKNSRKKKNHKNPYRPHILAYMVKEEENRGDSFTELDMDEPNRHTVDYNFHHQNCSKQDLQLKSSDGTILFINDLDVASSF</sequence>
<protein>
    <submittedName>
        <fullName evidence="1">Uncharacterized protein</fullName>
    </submittedName>
</protein>